<dbReference type="OrthoDB" id="9790469at2"/>
<feature type="region of interest" description="Disordered" evidence="1">
    <location>
        <begin position="107"/>
        <end position="143"/>
    </location>
</feature>
<dbReference type="CDD" id="cd00198">
    <property type="entry name" value="vWFA"/>
    <property type="match status" value="1"/>
</dbReference>
<dbReference type="InterPro" id="IPR011195">
    <property type="entry name" value="UCP010256"/>
</dbReference>
<comment type="caution">
    <text evidence="2">The sequence shown here is derived from an EMBL/GenBank/DDBJ whole genome shotgun (WGS) entry which is preliminary data.</text>
</comment>
<reference evidence="2 3" key="1">
    <citation type="submission" date="2019-06" db="EMBL/GenBank/DDBJ databases">
        <title>Whole genome sequence for Rhodospirillaceae sp. R148.</title>
        <authorList>
            <person name="Wang G."/>
        </authorList>
    </citation>
    <scope>NUCLEOTIDE SEQUENCE [LARGE SCALE GENOMIC DNA]</scope>
    <source>
        <strain evidence="2 3">R148</strain>
    </source>
</reference>
<evidence type="ECO:0000313" key="3">
    <source>
        <dbReference type="Proteomes" id="UP000315252"/>
    </source>
</evidence>
<sequence length="423" mass="48030">MSGGRDIAPDGTIAERDGGKFAENIMHFARVLRRAGLPVGPGKVVEALRAVETAGLQRREDFYWTLHAVFVNRRDQRELFDQTFHIFWRNPELLEKMMSMLLPTTFLEEGPEQEREKASRRVSDAMAPESESMPSSRGEEEGETIEIDATLTYSDEEHLRHQDFESMSSEEVALAKKAIAKLRLPIVAVPTRRFKPHVHGHKIDMRRSLRASLRSGGDSIPLRRKARAERHPPLVVLCDISGSMSQYSRMFLHFLHAITNDRDRVHTFLFGTRLTNVTRYLRTRDVDVALEKIGENVDDWSGGTRIGQTLAEFNVKWSRRVLGQGAMVLFISDGLDRDAGSGLGEEMERLHKSCRRLIWLNPLLRYEGFEPKSKGIRAILPHVDDFRSVHSLNSLEELAAILSQPPKKVQEGHFYKAEGNAAA</sequence>
<dbReference type="AlphaFoldDB" id="A0A545TY38"/>
<dbReference type="InterPro" id="IPR036465">
    <property type="entry name" value="vWFA_dom_sf"/>
</dbReference>
<dbReference type="Gene3D" id="3.40.50.410">
    <property type="entry name" value="von Willebrand factor, type A domain"/>
    <property type="match status" value="1"/>
</dbReference>
<dbReference type="PANTHER" id="PTHR39338:SF6">
    <property type="entry name" value="BLL5662 PROTEIN"/>
    <property type="match status" value="1"/>
</dbReference>
<dbReference type="Pfam" id="PF05762">
    <property type="entry name" value="VWA_CoxE"/>
    <property type="match status" value="1"/>
</dbReference>
<keyword evidence="3" id="KW-1185">Reference proteome</keyword>
<organism evidence="2 3">
    <name type="scientific">Denitrobaculum tricleocarpae</name>
    <dbReference type="NCBI Taxonomy" id="2591009"/>
    <lineage>
        <taxon>Bacteria</taxon>
        <taxon>Pseudomonadati</taxon>
        <taxon>Pseudomonadota</taxon>
        <taxon>Alphaproteobacteria</taxon>
        <taxon>Rhodospirillales</taxon>
        <taxon>Rhodospirillaceae</taxon>
        <taxon>Denitrobaculum</taxon>
    </lineage>
</organism>
<dbReference type="PANTHER" id="PTHR39338">
    <property type="entry name" value="BLL5662 PROTEIN-RELATED"/>
    <property type="match status" value="1"/>
</dbReference>
<dbReference type="InterPro" id="IPR008912">
    <property type="entry name" value="Uncharacterised_CoxE"/>
</dbReference>
<dbReference type="EMBL" id="VHSH01000002">
    <property type="protein sequence ID" value="TQV82138.1"/>
    <property type="molecule type" value="Genomic_DNA"/>
</dbReference>
<gene>
    <name evidence="2" type="ORF">FKG95_07910</name>
</gene>
<dbReference type="SUPFAM" id="SSF53300">
    <property type="entry name" value="vWA-like"/>
    <property type="match status" value="1"/>
</dbReference>
<accession>A0A545TY38</accession>
<dbReference type="RefSeq" id="WP_142895768.1">
    <property type="nucleotide sequence ID" value="NZ_ML660053.1"/>
</dbReference>
<dbReference type="PIRSF" id="PIRSF010256">
    <property type="entry name" value="CoxE_vWa"/>
    <property type="match status" value="1"/>
</dbReference>
<proteinExistence type="predicted"/>
<name>A0A545TY38_9PROT</name>
<feature type="compositionally biased region" description="Basic and acidic residues" evidence="1">
    <location>
        <begin position="112"/>
        <end position="123"/>
    </location>
</feature>
<evidence type="ECO:0000256" key="1">
    <source>
        <dbReference type="SAM" id="MobiDB-lite"/>
    </source>
</evidence>
<evidence type="ECO:0000313" key="2">
    <source>
        <dbReference type="EMBL" id="TQV82138.1"/>
    </source>
</evidence>
<protein>
    <submittedName>
        <fullName evidence="2">VWA domain-containing protein</fullName>
    </submittedName>
</protein>
<dbReference type="Proteomes" id="UP000315252">
    <property type="component" value="Unassembled WGS sequence"/>
</dbReference>